<comment type="caution">
    <text evidence="10">The sequence shown here is derived from an EMBL/GenBank/DDBJ whole genome shotgun (WGS) entry which is preliminary data.</text>
</comment>
<comment type="similarity">
    <text evidence="2">Belongs to the MotB family.</text>
</comment>
<dbReference type="InterPro" id="IPR006665">
    <property type="entry name" value="OmpA-like"/>
</dbReference>
<evidence type="ECO:0000256" key="8">
    <source>
        <dbReference type="SAM" id="Phobius"/>
    </source>
</evidence>
<dbReference type="CDD" id="cd07185">
    <property type="entry name" value="OmpA_C-like"/>
    <property type="match status" value="1"/>
</dbReference>
<evidence type="ECO:0000256" key="7">
    <source>
        <dbReference type="PROSITE-ProRule" id="PRU00473"/>
    </source>
</evidence>
<dbReference type="SUPFAM" id="SSF103088">
    <property type="entry name" value="OmpA-like"/>
    <property type="match status" value="1"/>
</dbReference>
<keyword evidence="11" id="KW-1185">Reference proteome</keyword>
<dbReference type="PANTHER" id="PTHR30329:SF21">
    <property type="entry name" value="LIPOPROTEIN YIAD-RELATED"/>
    <property type="match status" value="1"/>
</dbReference>
<dbReference type="Pfam" id="PF00691">
    <property type="entry name" value="OmpA"/>
    <property type="match status" value="1"/>
</dbReference>
<feature type="domain" description="OmpA-like" evidence="9">
    <location>
        <begin position="89"/>
        <end position="208"/>
    </location>
</feature>
<sequence length="208" mass="22975">MDDHELEAMLSKGQEDELWLISYADLLTLLIGFFVLLLAVSPVKPAQFERMAASISGGAPAPLEELKQKVDEFITQEGLQQQVLTREESDGLAIEFKDALLFDSGSADIRADGNKAIASIARMLQTLPSRAVVIEGYTDDVPIRNSRFASNWELSSQRAINVRTALEQGGVGREWMSVRGFADTRRVAAQGSPEEQRAANRRVVIRVE</sequence>
<evidence type="ECO:0000256" key="1">
    <source>
        <dbReference type="ARBA" id="ARBA00004162"/>
    </source>
</evidence>
<dbReference type="InterPro" id="IPR036737">
    <property type="entry name" value="OmpA-like_sf"/>
</dbReference>
<accession>A0ABT4A105</accession>
<dbReference type="EMBL" id="JAPNKA010000001">
    <property type="protein sequence ID" value="MCY1075312.1"/>
    <property type="molecule type" value="Genomic_DNA"/>
</dbReference>
<organism evidence="10 11">
    <name type="scientific">Archangium lansingense</name>
    <dbReference type="NCBI Taxonomy" id="2995310"/>
    <lineage>
        <taxon>Bacteria</taxon>
        <taxon>Pseudomonadati</taxon>
        <taxon>Myxococcota</taxon>
        <taxon>Myxococcia</taxon>
        <taxon>Myxococcales</taxon>
        <taxon>Cystobacterineae</taxon>
        <taxon>Archangiaceae</taxon>
        <taxon>Archangium</taxon>
    </lineage>
</organism>
<dbReference type="Proteomes" id="UP001207654">
    <property type="component" value="Unassembled WGS sequence"/>
</dbReference>
<dbReference type="PANTHER" id="PTHR30329">
    <property type="entry name" value="STATOR ELEMENT OF FLAGELLAR MOTOR COMPLEX"/>
    <property type="match status" value="1"/>
</dbReference>
<evidence type="ECO:0000256" key="2">
    <source>
        <dbReference type="ARBA" id="ARBA00008914"/>
    </source>
</evidence>
<comment type="subcellular location">
    <subcellularLocation>
        <location evidence="1">Cell membrane</location>
        <topology evidence="1">Single-pass membrane protein</topology>
    </subcellularLocation>
</comment>
<keyword evidence="3" id="KW-1003">Cell membrane</keyword>
<evidence type="ECO:0000313" key="10">
    <source>
        <dbReference type="EMBL" id="MCY1075312.1"/>
    </source>
</evidence>
<keyword evidence="5 8" id="KW-1133">Transmembrane helix</keyword>
<gene>
    <name evidence="10" type="ORF">OV287_12480</name>
</gene>
<feature type="transmembrane region" description="Helical" evidence="8">
    <location>
        <begin position="20"/>
        <end position="40"/>
    </location>
</feature>
<dbReference type="Pfam" id="PF13677">
    <property type="entry name" value="MotB_plug"/>
    <property type="match status" value="1"/>
</dbReference>
<dbReference type="Gene3D" id="3.30.1330.60">
    <property type="entry name" value="OmpA-like domain"/>
    <property type="match status" value="1"/>
</dbReference>
<evidence type="ECO:0000313" key="11">
    <source>
        <dbReference type="Proteomes" id="UP001207654"/>
    </source>
</evidence>
<reference evidence="10 11" key="1">
    <citation type="submission" date="2022-11" db="EMBL/GenBank/DDBJ databases">
        <title>Minimal conservation of predation-associated metabolite biosynthetic gene clusters underscores biosynthetic potential of Myxococcota including descriptions for ten novel species: Archangium lansinium sp. nov., Myxococcus landrumus sp. nov., Nannocystis bai.</title>
        <authorList>
            <person name="Ahearne A."/>
            <person name="Stevens C."/>
            <person name="Phillips K."/>
        </authorList>
    </citation>
    <scope>NUCLEOTIDE SEQUENCE [LARGE SCALE GENOMIC DNA]</scope>
    <source>
        <strain evidence="10 11">MIWBW</strain>
    </source>
</reference>
<evidence type="ECO:0000256" key="6">
    <source>
        <dbReference type="ARBA" id="ARBA00023136"/>
    </source>
</evidence>
<proteinExistence type="inferred from homology"/>
<keyword evidence="4 8" id="KW-0812">Transmembrane</keyword>
<dbReference type="PROSITE" id="PS51123">
    <property type="entry name" value="OMPA_2"/>
    <property type="match status" value="1"/>
</dbReference>
<keyword evidence="6 7" id="KW-0472">Membrane</keyword>
<dbReference type="InterPro" id="IPR025713">
    <property type="entry name" value="MotB-like_N_dom"/>
</dbReference>
<name>A0ABT4A105_9BACT</name>
<dbReference type="InterPro" id="IPR050330">
    <property type="entry name" value="Bact_OuterMem_StrucFunc"/>
</dbReference>
<dbReference type="RefSeq" id="WP_267534251.1">
    <property type="nucleotide sequence ID" value="NZ_JAPNKA010000001.1"/>
</dbReference>
<evidence type="ECO:0000256" key="5">
    <source>
        <dbReference type="ARBA" id="ARBA00022989"/>
    </source>
</evidence>
<evidence type="ECO:0000256" key="3">
    <source>
        <dbReference type="ARBA" id="ARBA00022475"/>
    </source>
</evidence>
<evidence type="ECO:0000256" key="4">
    <source>
        <dbReference type="ARBA" id="ARBA00022692"/>
    </source>
</evidence>
<protein>
    <submittedName>
        <fullName evidence="10">OmpA family protein</fullName>
    </submittedName>
</protein>
<evidence type="ECO:0000259" key="9">
    <source>
        <dbReference type="PROSITE" id="PS51123"/>
    </source>
</evidence>